<keyword evidence="6" id="KW-0653">Protein transport</keyword>
<evidence type="ECO:0000256" key="6">
    <source>
        <dbReference type="ARBA" id="ARBA00022927"/>
    </source>
</evidence>
<comment type="caution">
    <text evidence="11">The sequence shown here is derived from an EMBL/GenBank/DDBJ whole genome shotgun (WGS) entry which is preliminary data.</text>
</comment>
<keyword evidence="3" id="KW-0813">Transport</keyword>
<dbReference type="AlphaFoldDB" id="A0A8H3ICT0"/>
<feature type="transmembrane region" description="Helical" evidence="10">
    <location>
        <begin position="290"/>
        <end position="318"/>
    </location>
</feature>
<dbReference type="Pfam" id="PF03169">
    <property type="entry name" value="OPT"/>
    <property type="match status" value="1"/>
</dbReference>
<feature type="transmembrane region" description="Helical" evidence="10">
    <location>
        <begin position="751"/>
        <end position="776"/>
    </location>
</feature>
<dbReference type="NCBIfam" id="TIGR00728">
    <property type="entry name" value="OPT_sfam"/>
    <property type="match status" value="1"/>
</dbReference>
<gene>
    <name evidence="11" type="ORF">GOMPHAMPRED_007375</name>
</gene>
<dbReference type="Proteomes" id="UP000664169">
    <property type="component" value="Unassembled WGS sequence"/>
</dbReference>
<dbReference type="NCBIfam" id="TIGR00727">
    <property type="entry name" value="ISP4_OPT"/>
    <property type="match status" value="1"/>
</dbReference>
<keyword evidence="4 10" id="KW-0812">Transmembrane</keyword>
<keyword evidence="12" id="KW-1185">Reference proteome</keyword>
<dbReference type="GO" id="GO:0035673">
    <property type="term" value="F:oligopeptide transmembrane transporter activity"/>
    <property type="evidence" value="ECO:0007669"/>
    <property type="project" value="InterPro"/>
</dbReference>
<keyword evidence="5" id="KW-0571">Peptide transport</keyword>
<feature type="transmembrane region" description="Helical" evidence="10">
    <location>
        <begin position="190"/>
        <end position="211"/>
    </location>
</feature>
<dbReference type="PANTHER" id="PTHR22601">
    <property type="entry name" value="ISP4 LIKE PROTEIN"/>
    <property type="match status" value="1"/>
</dbReference>
<name>A0A8H3ICT0_9LECA</name>
<evidence type="ECO:0000313" key="11">
    <source>
        <dbReference type="EMBL" id="CAF9911330.1"/>
    </source>
</evidence>
<evidence type="ECO:0000256" key="5">
    <source>
        <dbReference type="ARBA" id="ARBA00022856"/>
    </source>
</evidence>
<dbReference type="InterPro" id="IPR004648">
    <property type="entry name" value="Oligpept_transpt"/>
</dbReference>
<keyword evidence="7 10" id="KW-1133">Transmembrane helix</keyword>
<feature type="transmembrane region" description="Helical" evidence="10">
    <location>
        <begin position="521"/>
        <end position="546"/>
    </location>
</feature>
<dbReference type="GO" id="GO:0015031">
    <property type="term" value="P:protein transport"/>
    <property type="evidence" value="ECO:0007669"/>
    <property type="project" value="UniProtKB-KW"/>
</dbReference>
<evidence type="ECO:0000256" key="7">
    <source>
        <dbReference type="ARBA" id="ARBA00022989"/>
    </source>
</evidence>
<keyword evidence="8 10" id="KW-0472">Membrane</keyword>
<proteinExistence type="inferred from homology"/>
<dbReference type="EMBL" id="CAJPDQ010000006">
    <property type="protein sequence ID" value="CAF9911330.1"/>
    <property type="molecule type" value="Genomic_DNA"/>
</dbReference>
<comment type="similarity">
    <text evidence="2">Belongs to the oligopeptide OPT transporter family.</text>
</comment>
<comment type="subcellular location">
    <subcellularLocation>
        <location evidence="1">Membrane</location>
        <topology evidence="1">Multi-pass membrane protein</topology>
    </subcellularLocation>
</comment>
<feature type="transmembrane region" description="Helical" evidence="10">
    <location>
        <begin position="223"/>
        <end position="241"/>
    </location>
</feature>
<dbReference type="OrthoDB" id="9986677at2759"/>
<feature type="transmembrane region" description="Helical" evidence="10">
    <location>
        <begin position="493"/>
        <end position="515"/>
    </location>
</feature>
<feature type="transmembrane region" description="Helical" evidence="10">
    <location>
        <begin position="441"/>
        <end position="461"/>
    </location>
</feature>
<feature type="transmembrane region" description="Helical" evidence="10">
    <location>
        <begin position="125"/>
        <end position="145"/>
    </location>
</feature>
<evidence type="ECO:0008006" key="13">
    <source>
        <dbReference type="Google" id="ProtNLM"/>
    </source>
</evidence>
<feature type="region of interest" description="Disordered" evidence="9">
    <location>
        <begin position="1"/>
        <end position="25"/>
    </location>
</feature>
<evidence type="ECO:0000256" key="2">
    <source>
        <dbReference type="ARBA" id="ARBA00008807"/>
    </source>
</evidence>
<reference evidence="11" key="1">
    <citation type="submission" date="2021-03" db="EMBL/GenBank/DDBJ databases">
        <authorList>
            <person name="Tagirdzhanova G."/>
        </authorList>
    </citation>
    <scope>NUCLEOTIDE SEQUENCE</scope>
</reference>
<evidence type="ECO:0000256" key="1">
    <source>
        <dbReference type="ARBA" id="ARBA00004141"/>
    </source>
</evidence>
<dbReference type="InterPro" id="IPR004813">
    <property type="entry name" value="OPT"/>
</dbReference>
<feature type="transmembrane region" description="Helical" evidence="10">
    <location>
        <begin position="676"/>
        <end position="695"/>
    </location>
</feature>
<feature type="transmembrane region" description="Helical" evidence="10">
    <location>
        <begin position="604"/>
        <end position="626"/>
    </location>
</feature>
<dbReference type="GO" id="GO:0016020">
    <property type="term" value="C:membrane"/>
    <property type="evidence" value="ECO:0007669"/>
    <property type="project" value="UniProtKB-SubCell"/>
</dbReference>
<feature type="transmembrane region" description="Helical" evidence="10">
    <location>
        <begin position="567"/>
        <end position="584"/>
    </location>
</feature>
<accession>A0A8H3ICT0</accession>
<organism evidence="11 12">
    <name type="scientific">Gomphillus americanus</name>
    <dbReference type="NCBI Taxonomy" id="1940652"/>
    <lineage>
        <taxon>Eukaryota</taxon>
        <taxon>Fungi</taxon>
        <taxon>Dikarya</taxon>
        <taxon>Ascomycota</taxon>
        <taxon>Pezizomycotina</taxon>
        <taxon>Lecanoromycetes</taxon>
        <taxon>OSLEUM clade</taxon>
        <taxon>Ostropomycetidae</taxon>
        <taxon>Ostropales</taxon>
        <taxon>Graphidaceae</taxon>
        <taxon>Gomphilloideae</taxon>
        <taxon>Gomphillus</taxon>
    </lineage>
</organism>
<evidence type="ECO:0000256" key="4">
    <source>
        <dbReference type="ARBA" id="ARBA00022692"/>
    </source>
</evidence>
<evidence type="ECO:0000256" key="10">
    <source>
        <dbReference type="SAM" id="Phobius"/>
    </source>
</evidence>
<feature type="transmembrane region" description="Helical" evidence="10">
    <location>
        <begin position="647"/>
        <end position="664"/>
    </location>
</feature>
<evidence type="ECO:0000313" key="12">
    <source>
        <dbReference type="Proteomes" id="UP000664169"/>
    </source>
</evidence>
<protein>
    <recommendedName>
        <fullName evidence="13">Small oligopeptide transporter</fullName>
    </recommendedName>
</protein>
<evidence type="ECO:0000256" key="3">
    <source>
        <dbReference type="ARBA" id="ARBA00022448"/>
    </source>
</evidence>
<feature type="transmembrane region" description="Helical" evidence="10">
    <location>
        <begin position="152"/>
        <end position="170"/>
    </location>
</feature>
<sequence>MPFGLFGKKTQAVEGTEVTPPASEHNIDEKNVAYGDVKATGTDSVGPHNNLSEAEANRELKFLKKLHRWDPNLSQDVNQGMSRAARDHDATAELELINLIENDSPYPEVRAAVRNWDEDLPTNTVRAWVLGMILVTVGSGMNMLFSLRSPSISITSFVAQLVAYPMGLGWDLIMPKALCPGKFNMKEHTLIVIMANVSFAGGAAYSTDTIVALKAFYGYDLGWGFQIVLTLTTQMIGFGYAGLLRKFLVWPASMIWPSNFVNTSLFYALHDHSKTDPAQANGWSVGRYRYFLYVFLGSFVWYWFPGWIFQALSLFAFATWAAPDNVLVNQVFGFTSGLGLIPLTFDWTIITGFTLSPLMFPWHAIANTLIGVVLWFLILTPALHFSGWGYAQYLPISSSSSYDNTGNGSTYQVHQILTPEYTLDIDAYEAYSPLFLSTTFALAYGLSFASILSLVTHTALFHGQEIWIRARLSLGEEPDVHTKMMRKYPEAPWWWFGVTFVIMLGLSFFTCLYYPTLLTAWALIIALIIAGVFSVPIGMIQAITNVQLGLNVITEFIIGYMQPGRPLAMMLFKTYGYITMTQALTFAQDLKLGHYMKVPPRTLFWGQMIATMWASIVQVSVLMWSFGTIKDICNYQIQIVGDKYTCPGGRVFFNASVIWGLIGPQRIFGPGQLYNGMMYFFIAGAIAPPAVYVLARMFPKSNIRYINMPLVFGGSGQIPPATPVNYTSWGLVGFIFNKVIKNKYRGWWSNYNYVTSAGLDTGLAVSTIIIFFTLYLTNASYPDWWGNNFLYTTQDLAGPNIQTLVPEGQTFGPLPGTF</sequence>
<evidence type="ECO:0000256" key="8">
    <source>
        <dbReference type="ARBA" id="ARBA00023136"/>
    </source>
</evidence>
<feature type="transmembrane region" description="Helical" evidence="10">
    <location>
        <begin position="338"/>
        <end position="360"/>
    </location>
</feature>
<evidence type="ECO:0000256" key="9">
    <source>
        <dbReference type="SAM" id="MobiDB-lite"/>
    </source>
</evidence>